<accession>L9YWH0</accession>
<gene>
    <name evidence="2" type="ORF">C486_14529</name>
</gene>
<dbReference type="PATRIC" id="fig|1230459.4.peg.2907"/>
<name>L9YWH0_9EURY</name>
<evidence type="ECO:0000256" key="1">
    <source>
        <dbReference type="SAM" id="MobiDB-lite"/>
    </source>
</evidence>
<feature type="compositionally biased region" description="Basic and acidic residues" evidence="1">
    <location>
        <begin position="29"/>
        <end position="49"/>
    </location>
</feature>
<keyword evidence="3" id="KW-1185">Reference proteome</keyword>
<evidence type="ECO:0000313" key="2">
    <source>
        <dbReference type="EMBL" id="ELY77842.1"/>
    </source>
</evidence>
<evidence type="ECO:0000313" key="3">
    <source>
        <dbReference type="Proteomes" id="UP000011592"/>
    </source>
</evidence>
<dbReference type="EMBL" id="AOIJ01000059">
    <property type="protein sequence ID" value="ELY77842.1"/>
    <property type="molecule type" value="Genomic_DNA"/>
</dbReference>
<comment type="caution">
    <text evidence="2">The sequence shown here is derived from an EMBL/GenBank/DDBJ whole genome shotgun (WGS) entry which is preliminary data.</text>
</comment>
<reference evidence="2 3" key="1">
    <citation type="journal article" date="2014" name="PLoS Genet.">
        <title>Phylogenetically driven sequencing of extremely halophilic archaea reveals strategies for static and dynamic osmo-response.</title>
        <authorList>
            <person name="Becker E.A."/>
            <person name="Seitzer P.M."/>
            <person name="Tritt A."/>
            <person name="Larsen D."/>
            <person name="Krusor M."/>
            <person name="Yao A.I."/>
            <person name="Wu D."/>
            <person name="Madern D."/>
            <person name="Eisen J.A."/>
            <person name="Darling A.E."/>
            <person name="Facciotti M.T."/>
        </authorList>
    </citation>
    <scope>NUCLEOTIDE SEQUENCE [LARGE SCALE GENOMIC DNA]</scope>
    <source>
        <strain evidence="2 3">JCM 14663</strain>
    </source>
</reference>
<dbReference type="AlphaFoldDB" id="L9YWH0"/>
<feature type="region of interest" description="Disordered" evidence="1">
    <location>
        <begin position="23"/>
        <end position="49"/>
    </location>
</feature>
<sequence>MLVKPLCHTRTGEPVGRLLESVADGSASDSKEADRPFEATAHDLRNLGE</sequence>
<protein>
    <submittedName>
        <fullName evidence="2">Uncharacterized protein</fullName>
    </submittedName>
</protein>
<proteinExistence type="predicted"/>
<organism evidence="2 3">
    <name type="scientific">Natrinema gari JCM 14663</name>
    <dbReference type="NCBI Taxonomy" id="1230459"/>
    <lineage>
        <taxon>Archaea</taxon>
        <taxon>Methanobacteriati</taxon>
        <taxon>Methanobacteriota</taxon>
        <taxon>Stenosarchaea group</taxon>
        <taxon>Halobacteria</taxon>
        <taxon>Halobacteriales</taxon>
        <taxon>Natrialbaceae</taxon>
        <taxon>Natrinema</taxon>
    </lineage>
</organism>
<dbReference type="Proteomes" id="UP000011592">
    <property type="component" value="Unassembled WGS sequence"/>
</dbReference>